<comment type="caution">
    <text evidence="1">The sequence shown here is derived from an EMBL/GenBank/DDBJ whole genome shotgun (WGS) entry which is preliminary data.</text>
</comment>
<protein>
    <recommendedName>
        <fullName evidence="3">Chromatin elongation factor spt5</fullName>
    </recommendedName>
</protein>
<keyword evidence="2" id="KW-1185">Reference proteome</keyword>
<name>A0AA39PLD4_9AGAR</name>
<organism evidence="1 2">
    <name type="scientific">Armillaria luteobubalina</name>
    <dbReference type="NCBI Taxonomy" id="153913"/>
    <lineage>
        <taxon>Eukaryota</taxon>
        <taxon>Fungi</taxon>
        <taxon>Dikarya</taxon>
        <taxon>Basidiomycota</taxon>
        <taxon>Agaricomycotina</taxon>
        <taxon>Agaricomycetes</taxon>
        <taxon>Agaricomycetidae</taxon>
        <taxon>Agaricales</taxon>
        <taxon>Marasmiineae</taxon>
        <taxon>Physalacriaceae</taxon>
        <taxon>Armillaria</taxon>
    </lineage>
</organism>
<accession>A0AA39PLD4</accession>
<reference evidence="1" key="1">
    <citation type="submission" date="2023-06" db="EMBL/GenBank/DDBJ databases">
        <authorList>
            <consortium name="Lawrence Berkeley National Laboratory"/>
            <person name="Ahrendt S."/>
            <person name="Sahu N."/>
            <person name="Indic B."/>
            <person name="Wong-Bajracharya J."/>
            <person name="Merenyi Z."/>
            <person name="Ke H.-M."/>
            <person name="Monk M."/>
            <person name="Kocsube S."/>
            <person name="Drula E."/>
            <person name="Lipzen A."/>
            <person name="Balint B."/>
            <person name="Henrissat B."/>
            <person name="Andreopoulos B."/>
            <person name="Martin F.M."/>
            <person name="Harder C.B."/>
            <person name="Rigling D."/>
            <person name="Ford K.L."/>
            <person name="Foster G.D."/>
            <person name="Pangilinan J."/>
            <person name="Papanicolaou A."/>
            <person name="Barry K."/>
            <person name="LaButti K."/>
            <person name="Viragh M."/>
            <person name="Koriabine M."/>
            <person name="Yan M."/>
            <person name="Riley R."/>
            <person name="Champramary S."/>
            <person name="Plett K.L."/>
            <person name="Tsai I.J."/>
            <person name="Slot J."/>
            <person name="Sipos G."/>
            <person name="Plett J."/>
            <person name="Nagy L.G."/>
            <person name="Grigoriev I.V."/>
        </authorList>
    </citation>
    <scope>NUCLEOTIDE SEQUENCE</scope>
    <source>
        <strain evidence="1">HWK02</strain>
    </source>
</reference>
<sequence length="873" mass="97596">MAVDILLGKFGFSKSNVSERGRHVKKCNACEDQVTKTSGISLTSRNTWRMKSEGIEVWEFFLPWQFAVVRIPEDIRTKAKLWTGISRGHPFLTPFRSFSNYHHLDHDHYFSEWLSDLEALEDNDCMLDDAEEVEDIDGFIDDDNDSTETASKPSFSYQSDDFTAEQLKEYAAVITEHARKCRQFETDSSSGDLDSVELLWVVGSSGPLWRVCVKKHTQDHLVSRLKHYKMSDHCLTAAFALPLVSQWVYLDCRYVNPALQQLLSSSFAVATSNGTPILEEVPIEEETSIRTMQQGKPNLQKGDWVVLSTGPYRNDKFLSFLISTPTSIGTAPSEIEDSTAHFVSGITNQMLQRLGTMRQICQLTQIQKLQNSEYDHGLLVLECKIPSLVTVTTISASILGLFAESQHLDVLQAILRVPCPMEWHFHVGDIVEVTSNRSSVVCGVNTIGVAVDLDNGAGIHQFPFCHVIKRILVGDFILCLELDHEGLVQVVEQFHIVALTKGPDEEIEEFQRPRNSVSCQSPHTQDYSEYAKAKIAPNASCIGKRVVVGAYELTLRGKAGVVTDVVNEEGCPMAIVVLDDEPEMSCVFHPGDLTIEGRGEQLDIGETSTALEQIKGSIRSTGQTPWIGVQIGIFHPGHPLRTKIGTVRDVICGQENPSGLHLVIVLENYDPATTNKEHTMDYEHVLDVEEVASSNQAPTEIVQAPFAIAERFSSSNVLHSIQVSYECPGHWATDRQLLGRELRIKFNGKAKTLVLQQGESSSLVECYIHKGKKKLEAVQPELIEAMHPTTPHNYKHWIVIQGQHTGKYVRSIRYKKGAALRTLILWTVAVVTPVEGKVDEQTGEELHLKSMELCLEDESDFSKEINMLSSRKL</sequence>
<evidence type="ECO:0008006" key="3">
    <source>
        <dbReference type="Google" id="ProtNLM"/>
    </source>
</evidence>
<proteinExistence type="predicted"/>
<dbReference type="AlphaFoldDB" id="A0AA39PLD4"/>
<dbReference type="Proteomes" id="UP001175228">
    <property type="component" value="Unassembled WGS sequence"/>
</dbReference>
<evidence type="ECO:0000313" key="2">
    <source>
        <dbReference type="Proteomes" id="UP001175228"/>
    </source>
</evidence>
<dbReference type="EMBL" id="JAUEPU010000052">
    <property type="protein sequence ID" value="KAK0485333.1"/>
    <property type="molecule type" value="Genomic_DNA"/>
</dbReference>
<evidence type="ECO:0000313" key="1">
    <source>
        <dbReference type="EMBL" id="KAK0485333.1"/>
    </source>
</evidence>
<gene>
    <name evidence="1" type="ORF">EDD18DRAFT_1111652</name>
</gene>